<feature type="domain" description="Asn/Gln amidotransferase" evidence="11">
    <location>
        <begin position="337"/>
        <end position="485"/>
    </location>
</feature>
<dbReference type="HAMAP" id="MF_00121">
    <property type="entry name" value="GatB"/>
    <property type="match status" value="1"/>
</dbReference>
<dbReference type="PANTHER" id="PTHR11659">
    <property type="entry name" value="GLUTAMYL-TRNA GLN AMIDOTRANSFERASE SUBUNIT B MITOCHONDRIAL AND PROKARYOTIC PET112-RELATED"/>
    <property type="match status" value="1"/>
</dbReference>
<dbReference type="InterPro" id="IPR018027">
    <property type="entry name" value="Asn/Gln_amidotransferase"/>
</dbReference>
<dbReference type="Pfam" id="PF02637">
    <property type="entry name" value="GatB_Yqey"/>
    <property type="match status" value="1"/>
</dbReference>
<keyword evidence="3 10" id="KW-0436">Ligase</keyword>
<evidence type="ECO:0000256" key="8">
    <source>
        <dbReference type="ARBA" id="ARBA00047380"/>
    </source>
</evidence>
<comment type="similarity">
    <text evidence="1 10">Belongs to the GatB/GatE family. GatB subfamily.</text>
</comment>
<keyword evidence="4 10" id="KW-0547">Nucleotide-binding</keyword>
<evidence type="ECO:0000256" key="5">
    <source>
        <dbReference type="ARBA" id="ARBA00022840"/>
    </source>
</evidence>
<evidence type="ECO:0000256" key="6">
    <source>
        <dbReference type="ARBA" id="ARBA00022917"/>
    </source>
</evidence>
<comment type="catalytic activity">
    <reaction evidence="9 10">
        <text>L-glutamyl-tRNA(Gln) + L-glutamine + ATP + H2O = L-glutaminyl-tRNA(Gln) + L-glutamate + ADP + phosphate + H(+)</text>
        <dbReference type="Rhea" id="RHEA:17521"/>
        <dbReference type="Rhea" id="RHEA-COMP:9681"/>
        <dbReference type="Rhea" id="RHEA-COMP:9684"/>
        <dbReference type="ChEBI" id="CHEBI:15377"/>
        <dbReference type="ChEBI" id="CHEBI:15378"/>
        <dbReference type="ChEBI" id="CHEBI:29985"/>
        <dbReference type="ChEBI" id="CHEBI:30616"/>
        <dbReference type="ChEBI" id="CHEBI:43474"/>
        <dbReference type="ChEBI" id="CHEBI:58359"/>
        <dbReference type="ChEBI" id="CHEBI:78520"/>
        <dbReference type="ChEBI" id="CHEBI:78521"/>
        <dbReference type="ChEBI" id="CHEBI:456216"/>
    </reaction>
</comment>
<dbReference type="Gene3D" id="1.10.10.410">
    <property type="match status" value="1"/>
</dbReference>
<keyword evidence="6 10" id="KW-0648">Protein biosynthesis</keyword>
<dbReference type="PANTHER" id="PTHR11659:SF0">
    <property type="entry name" value="GLUTAMYL-TRNA(GLN) AMIDOTRANSFERASE SUBUNIT B, MITOCHONDRIAL"/>
    <property type="match status" value="1"/>
</dbReference>
<keyword evidence="13" id="KW-1185">Reference proteome</keyword>
<keyword evidence="12" id="KW-0808">Transferase</keyword>
<dbReference type="GO" id="GO:0070681">
    <property type="term" value="P:glutaminyl-tRNAGln biosynthesis via transamidation"/>
    <property type="evidence" value="ECO:0007669"/>
    <property type="project" value="TreeGrafter"/>
</dbReference>
<dbReference type="AlphaFoldDB" id="A0A0S7BCF1"/>
<dbReference type="NCBIfam" id="NF004012">
    <property type="entry name" value="PRK05477.1-2"/>
    <property type="match status" value="1"/>
</dbReference>
<dbReference type="InterPro" id="IPR014746">
    <property type="entry name" value="Gln_synth/guanido_kin_cat_dom"/>
</dbReference>
<comment type="catalytic activity">
    <reaction evidence="8 10">
        <text>L-aspartyl-tRNA(Asn) + L-glutamine + ATP + H2O = L-asparaginyl-tRNA(Asn) + L-glutamate + ADP + phosphate + 2 H(+)</text>
        <dbReference type="Rhea" id="RHEA:14513"/>
        <dbReference type="Rhea" id="RHEA-COMP:9674"/>
        <dbReference type="Rhea" id="RHEA-COMP:9677"/>
        <dbReference type="ChEBI" id="CHEBI:15377"/>
        <dbReference type="ChEBI" id="CHEBI:15378"/>
        <dbReference type="ChEBI" id="CHEBI:29985"/>
        <dbReference type="ChEBI" id="CHEBI:30616"/>
        <dbReference type="ChEBI" id="CHEBI:43474"/>
        <dbReference type="ChEBI" id="CHEBI:58359"/>
        <dbReference type="ChEBI" id="CHEBI:78515"/>
        <dbReference type="ChEBI" id="CHEBI:78516"/>
        <dbReference type="ChEBI" id="CHEBI:456216"/>
    </reaction>
</comment>
<comment type="subunit">
    <text evidence="2 10">Heterotrimer of A, B and C subunits.</text>
</comment>
<dbReference type="RefSeq" id="WP_075071776.1">
    <property type="nucleotide sequence ID" value="NZ_DF967972.1"/>
</dbReference>
<dbReference type="Pfam" id="PF02934">
    <property type="entry name" value="GatB_N"/>
    <property type="match status" value="1"/>
</dbReference>
<proteinExistence type="inferred from homology"/>
<dbReference type="GO" id="GO:0005524">
    <property type="term" value="F:ATP binding"/>
    <property type="evidence" value="ECO:0007669"/>
    <property type="project" value="UniProtKB-KW"/>
</dbReference>
<dbReference type="GO" id="GO:0050566">
    <property type="term" value="F:asparaginyl-tRNA synthase (glutamine-hydrolyzing) activity"/>
    <property type="evidence" value="ECO:0007669"/>
    <property type="project" value="RHEA"/>
</dbReference>
<dbReference type="EMBL" id="DF967972">
    <property type="protein sequence ID" value="GAP12340.1"/>
    <property type="molecule type" value="Genomic_DNA"/>
</dbReference>
<evidence type="ECO:0000256" key="2">
    <source>
        <dbReference type="ARBA" id="ARBA00011123"/>
    </source>
</evidence>
<dbReference type="Proteomes" id="UP000055060">
    <property type="component" value="Unassembled WGS sequence"/>
</dbReference>
<dbReference type="FunFam" id="1.10.150.380:FF:000001">
    <property type="entry name" value="Aspartyl/glutamyl-tRNA(Asn/Gln) amidotransferase subunit B"/>
    <property type="match status" value="1"/>
</dbReference>
<evidence type="ECO:0000313" key="12">
    <source>
        <dbReference type="EMBL" id="GAP12340.1"/>
    </source>
</evidence>
<dbReference type="EC" id="6.3.5.-" evidence="10"/>
<dbReference type="InterPro" id="IPR017958">
    <property type="entry name" value="Gln-tRNA_amidoTrfase_suB_CS"/>
</dbReference>
<dbReference type="GO" id="GO:0016740">
    <property type="term" value="F:transferase activity"/>
    <property type="evidence" value="ECO:0007669"/>
    <property type="project" value="UniProtKB-KW"/>
</dbReference>
<dbReference type="SUPFAM" id="SSF55931">
    <property type="entry name" value="Glutamine synthetase/guanido kinase"/>
    <property type="match status" value="1"/>
</dbReference>
<evidence type="ECO:0000259" key="11">
    <source>
        <dbReference type="SMART" id="SM00845"/>
    </source>
</evidence>
<organism evidence="12">
    <name type="scientific">Longilinea arvoryzae</name>
    <dbReference type="NCBI Taxonomy" id="360412"/>
    <lineage>
        <taxon>Bacteria</taxon>
        <taxon>Bacillati</taxon>
        <taxon>Chloroflexota</taxon>
        <taxon>Anaerolineae</taxon>
        <taxon>Anaerolineales</taxon>
        <taxon>Anaerolineaceae</taxon>
        <taxon>Longilinea</taxon>
    </lineage>
</organism>
<evidence type="ECO:0000256" key="1">
    <source>
        <dbReference type="ARBA" id="ARBA00005306"/>
    </source>
</evidence>
<name>A0A0S7BCF1_9CHLR</name>
<dbReference type="NCBIfam" id="NF004014">
    <property type="entry name" value="PRK05477.1-4"/>
    <property type="match status" value="1"/>
</dbReference>
<dbReference type="GO" id="GO:0006412">
    <property type="term" value="P:translation"/>
    <property type="evidence" value="ECO:0007669"/>
    <property type="project" value="UniProtKB-UniRule"/>
</dbReference>
<dbReference type="InterPro" id="IPR004413">
    <property type="entry name" value="GatB"/>
</dbReference>
<dbReference type="SMART" id="SM00845">
    <property type="entry name" value="GatB_Yqey"/>
    <property type="match status" value="1"/>
</dbReference>
<accession>A0A0S7BCF1</accession>
<gene>
    <name evidence="10" type="primary">gatB</name>
    <name evidence="12" type="ORF">LARV_00073</name>
</gene>
<dbReference type="PROSITE" id="PS01234">
    <property type="entry name" value="GATB"/>
    <property type="match status" value="1"/>
</dbReference>
<dbReference type="InterPro" id="IPR042114">
    <property type="entry name" value="GatB_C_1"/>
</dbReference>
<dbReference type="STRING" id="360412.LARV_00073"/>
<evidence type="ECO:0000313" key="13">
    <source>
        <dbReference type="Proteomes" id="UP000055060"/>
    </source>
</evidence>
<dbReference type="GO" id="GO:0050567">
    <property type="term" value="F:glutaminyl-tRNA synthase (glutamine-hydrolyzing) activity"/>
    <property type="evidence" value="ECO:0007669"/>
    <property type="project" value="UniProtKB-UniRule"/>
</dbReference>
<dbReference type="InterPro" id="IPR003789">
    <property type="entry name" value="Asn/Gln_tRNA_amidoTrase-B-like"/>
</dbReference>
<dbReference type="InterPro" id="IPR017959">
    <property type="entry name" value="Asn/Gln-tRNA_amidoTrfase_suB/E"/>
</dbReference>
<evidence type="ECO:0000256" key="3">
    <source>
        <dbReference type="ARBA" id="ARBA00022598"/>
    </source>
</evidence>
<evidence type="ECO:0000256" key="10">
    <source>
        <dbReference type="HAMAP-Rule" id="MF_00121"/>
    </source>
</evidence>
<dbReference type="FunFam" id="1.10.10.410:FF:000001">
    <property type="entry name" value="Aspartyl/glutamyl-tRNA(Asn/Gln) amidotransferase subunit B"/>
    <property type="match status" value="1"/>
</dbReference>
<reference evidence="12" key="1">
    <citation type="submission" date="2015-07" db="EMBL/GenBank/DDBJ databases">
        <title>Draft Genome Sequences of Anaerolinea thermolimosa IMO-1, Bellilinea caldifistulae GOMI-1, Leptolinea tardivitalis YMTK-2, Levilinea saccharolytica KIBI-1,Longilinea arvoryzae KOME-1, Previously Described as Members of the Anaerolineaceae (Chloroflexi).</title>
        <authorList>
            <person name="Sekiguchi Y."/>
            <person name="Ohashi A."/>
            <person name="Matsuura N."/>
            <person name="Tourlousse M.D."/>
        </authorList>
    </citation>
    <scope>NUCLEOTIDE SEQUENCE [LARGE SCALE GENOMIC DNA]</scope>
    <source>
        <strain evidence="12">KOME-1</strain>
    </source>
</reference>
<evidence type="ECO:0000256" key="4">
    <source>
        <dbReference type="ARBA" id="ARBA00022741"/>
    </source>
</evidence>
<dbReference type="InterPro" id="IPR023168">
    <property type="entry name" value="GatB_Yqey_C_2"/>
</dbReference>
<keyword evidence="5 10" id="KW-0067">ATP-binding</keyword>
<dbReference type="NCBIfam" id="TIGR00133">
    <property type="entry name" value="gatB"/>
    <property type="match status" value="1"/>
</dbReference>
<evidence type="ECO:0000256" key="9">
    <source>
        <dbReference type="ARBA" id="ARBA00047913"/>
    </source>
</evidence>
<evidence type="ECO:0000256" key="7">
    <source>
        <dbReference type="ARBA" id="ARBA00024799"/>
    </source>
</evidence>
<comment type="function">
    <text evidence="7 10">Allows the formation of correctly charged Asn-tRNA(Asn) or Gln-tRNA(Gln) through the transamidation of misacylated Asp-tRNA(Asn) or Glu-tRNA(Gln) in organisms which lack either or both of asparaginyl-tRNA or glutaminyl-tRNA synthetases. The reaction takes place in the presence of glutamine and ATP through an activated phospho-Asp-tRNA(Asn) or phospho-Glu-tRNA(Gln).</text>
</comment>
<dbReference type="SUPFAM" id="SSF89095">
    <property type="entry name" value="GatB/YqeY motif"/>
    <property type="match status" value="1"/>
</dbReference>
<protein>
    <recommendedName>
        <fullName evidence="10">Aspartyl/glutamyl-tRNA(Asn/Gln) amidotransferase subunit B</fullName>
        <shortName evidence="10">Asp/Glu-ADT subunit B</shortName>
        <ecNumber evidence="10">6.3.5.-</ecNumber>
    </recommendedName>
</protein>
<dbReference type="InterPro" id="IPR006075">
    <property type="entry name" value="Asn/Gln-tRNA_Trfase_suB/E_cat"/>
</dbReference>
<sequence length="486" mass="54846">MTMIEYEAVIGLETHIQLNTQTKIFCSCKADSWYDAPNTNICPVCCGLPGVLPVLNKAAVEKGVLLATAMHSEIRPLSFFDRKNYFYPDLPKGYQISQFDQSLAKGGFLDLPVPAASSPDGKAYTRRVSITKLHLEEDAGKTKNAGGRRFVDFNRCGVPLVEMVTGPDLRTADEAAQYLIRLRQMLRWLGISEADMERGNLRCDANVSIRHKGETILNPKTEIKNVNSIENVRDAILHEIDRQIREVEGGNRIFAWTLEWDEDAAVLRKMRSKETEADYRYFREPDLLPIRMDEAWKAAILKDFPELPLERRARFINDYGLPEYDAEILTGERKLSDYFEAAVKAYGSDPKRVSNWLMNDILRRLNERNQTADQLKLTPVWLAELLKLVDAGTINVSTAKALLLKVEETGLSPAALVEKEGLAKVSDDAAIRTVVQEVLAENPKEVEAFKGGKDTLMGWFVGQVMRKMRGKADPNIARQVLEELLK</sequence>
<dbReference type="Gene3D" id="1.10.150.380">
    <property type="entry name" value="GatB domain, N-terminal subdomain"/>
    <property type="match status" value="1"/>
</dbReference>